<keyword evidence="5" id="KW-1003">Cell membrane</keyword>
<dbReference type="GO" id="GO:0015074">
    <property type="term" value="P:DNA integration"/>
    <property type="evidence" value="ECO:0007669"/>
    <property type="project" value="InterPro"/>
</dbReference>
<dbReference type="GO" id="GO:0046872">
    <property type="term" value="F:metal ion binding"/>
    <property type="evidence" value="ECO:0007669"/>
    <property type="project" value="UniProtKB-KW"/>
</dbReference>
<feature type="transmembrane region" description="Helical" evidence="27">
    <location>
        <begin position="1014"/>
        <end position="1037"/>
    </location>
</feature>
<dbReference type="Ensembl" id="ENSHHUT00000022070.1">
    <property type="protein sequence ID" value="ENSHHUP00000021273.1"/>
    <property type="gene ID" value="ENSHHUG00000010340.1"/>
</dbReference>
<dbReference type="InterPro" id="IPR050927">
    <property type="entry name" value="TRPM"/>
</dbReference>
<organism evidence="29 30">
    <name type="scientific">Hucho hucho</name>
    <name type="common">huchen</name>
    <dbReference type="NCBI Taxonomy" id="62062"/>
    <lineage>
        <taxon>Eukaryota</taxon>
        <taxon>Metazoa</taxon>
        <taxon>Chordata</taxon>
        <taxon>Craniata</taxon>
        <taxon>Vertebrata</taxon>
        <taxon>Euteleostomi</taxon>
        <taxon>Actinopterygii</taxon>
        <taxon>Neopterygii</taxon>
        <taxon>Teleostei</taxon>
        <taxon>Protacanthopterygii</taxon>
        <taxon>Salmoniformes</taxon>
        <taxon>Salmonidae</taxon>
        <taxon>Salmoninae</taxon>
        <taxon>Hucho</taxon>
    </lineage>
</organism>
<reference evidence="29" key="3">
    <citation type="submission" date="2025-09" db="UniProtKB">
        <authorList>
            <consortium name="Ensembl"/>
        </authorList>
    </citation>
    <scope>IDENTIFICATION</scope>
</reference>
<dbReference type="GO" id="GO:0005262">
    <property type="term" value="F:calcium channel activity"/>
    <property type="evidence" value="ECO:0007669"/>
    <property type="project" value="UniProtKB-KW"/>
</dbReference>
<dbReference type="Gene3D" id="3.30.200.20">
    <property type="entry name" value="Phosphorylase Kinase, domain 1"/>
    <property type="match status" value="1"/>
</dbReference>
<evidence type="ECO:0000256" key="18">
    <source>
        <dbReference type="ARBA" id="ARBA00023136"/>
    </source>
</evidence>
<keyword evidence="19" id="KW-0539">Nucleus</keyword>
<dbReference type="Pfam" id="PF18139">
    <property type="entry name" value="LSDAT_euk"/>
    <property type="match status" value="1"/>
</dbReference>
<sequence length="1650" mass="187393">MRLIVSRLSCYSSPRKYCVNLLCVVFQSRKSWIEDTFCKRTCAGIGICLSFASLSLTPRCCCGRLVGEHTSLETGPSMSSWPGPGTGQQEEWSVECHTQTSATDAYGTIDFQDSAGRNCHAKYVRIAVDAKAEALLQLMRSEWQMERPKLLLTVHGGTENFPLPLKVRQAFSKGLITAAQSTGAWILTDGINTGVSRYVGEAVKTYGTHDLRKRNAVGVTPWGVIENHSDLIGRDVLRPYQPLGNPMSKRVCLNGLHSHFLLVDDGTLGKHGCQQGLRRKLERHVQLQKIHPRLNQGVPVVCVVVEGGPDIVSMVLEYVSSVPPVPVFVFEGSGRAADLLAFLHKQTAIDRMIFNPGLGLTWVNHPILAHFYLHKTQITIFDSESEDQQEADCAILTATLKGTKASPGEQLSTALAWDRADIAKKHILVYGQHWQVGSLEQAMLDALVMDRVGFVKLLIDNGMTMNRFLTVSRLEELYNTQQGPTDNFLHLLVEDVKQTHIPKGYRVSIIDVGQVIEYLIGGAYRSTYTRKHFRAHYNLLYAHCKCSNWLASPPSSLSPLSLQERSMVLRDLKVAQQQSSELGDSPLFVYNFNDLFVWAVLQRRQQMALFLWQHGEEAMARATVACKLYRAMAYEFRQSNMDDTTAEQLKTYSMDFGQLAVDVLDRVFRQNERMAMKLLTSEMEAWSHFTCLQMAVSSRLRPFVSHSCTQMLLTDLWTGRLNMRKNSWFKIILSILMPPAILLLEFKSKAEMSHVPQSQEALQFGWDTGRPEAAQEGGHTVAKCFFWTRRLYDFYTAPVVKFWFHTMSYLAFLMLFSYTVLVKMEDRPSTQEWLVIAYIISTAVEKTREVFMSEPRKPSQKLKVWFGEYWNVTDFLAIVLFLVGLGLRWDSGSYRTAGRITYCLDIIFWYVRVLDLLAVNQHAGAYLTMITKMVSKAINMFYIVVMMAIVLLSFGVSRKAILSPDEALSWSLLKDVVNQPYWMMFGEVYAGEIDACEGDTPCVPGAFLTPFLQAVYLFFQYIIMVNILIAFFNNVYFDMKSISNKLWKYNRYRYIMTYQEKPWLPPPLIILSHMTLCVTAIYRKHRGSSEQERDSCGLKLYLGQEDLKRLHEFEERCLVSYFHEKNQNVLCSQINRVRATAERAEEMGVVMGEVSDRVHFIQDTLQVLDSQLGQLQDLSALAVDTLTLLSASDSLQQEEARLGHCLPITPSRHHVPHSWTLPHGGGVQINPRTTAKDLVKMLEETGTKVSISTVKQVLYRHNLKGRSARKKPLLQNRHNKARLRFATAHGYKDRTFWRNVIWSDETKIELFGHNNHRYVWRKKGEACKPKNTIPTVKHRGGSIMLWGIILLAFLKNLAMLVDIDCFCFGCIQKHAIASLIPIFPVVAWSLAAGEEVSVYSLEEVEAAVPESSISSWSSQGLSAVLQPLSSEGCLDGGLRRATLVLCTWAERDVLRVGCVYVVKAIQPDVVRTWQRVFHSDTPLQLCLREIQQQRAAQKLMHVFNQVKPENMPHSPRFLDMSLLHWHSDGQWLTIERNMTGDFRKYNNNTGEEIAPCCGMEETLLAFSHWTYQYSCRELLVLDIQGVGSELTDPSVIRAEDKRYSDDMVFGPANLGDAAIHSFVIKHTCNSCCENLGLSGERKEPFRPPLL</sequence>
<dbReference type="Pfam" id="PF25508">
    <property type="entry name" value="TRPM2"/>
    <property type="match status" value="1"/>
</dbReference>
<keyword evidence="30" id="KW-1185">Reference proteome</keyword>
<dbReference type="SUPFAM" id="SSF56112">
    <property type="entry name" value="Protein kinase-like (PK-like)"/>
    <property type="match status" value="1"/>
</dbReference>
<evidence type="ECO:0000256" key="24">
    <source>
        <dbReference type="ARBA" id="ARBA00036634"/>
    </source>
</evidence>
<evidence type="ECO:0000256" key="5">
    <source>
        <dbReference type="ARBA" id="ARBA00022475"/>
    </source>
</evidence>
<evidence type="ECO:0000256" key="23">
    <source>
        <dbReference type="ARBA" id="ARBA00034634"/>
    </source>
</evidence>
<dbReference type="GO" id="GO:0005524">
    <property type="term" value="F:ATP binding"/>
    <property type="evidence" value="ECO:0007669"/>
    <property type="project" value="InterPro"/>
</dbReference>
<dbReference type="PROSITE" id="PS51158">
    <property type="entry name" value="ALPHA_KINASE"/>
    <property type="match status" value="1"/>
</dbReference>
<evidence type="ECO:0000256" key="4">
    <source>
        <dbReference type="ARBA" id="ARBA00022448"/>
    </source>
</evidence>
<comment type="catalytic activity">
    <reaction evidence="23">
        <text>Zn(2+)(in) = Zn(2+)(out)</text>
        <dbReference type="Rhea" id="RHEA:29351"/>
        <dbReference type="ChEBI" id="CHEBI:29105"/>
    </reaction>
</comment>
<keyword evidence="13" id="KW-0418">Kinase</keyword>
<keyword evidence="10" id="KW-0808">Transferase</keyword>
<comment type="catalytic activity">
    <reaction evidence="22">
        <text>Mg(2+)(in) = Mg(2+)(out)</text>
        <dbReference type="Rhea" id="RHEA:29827"/>
        <dbReference type="ChEBI" id="CHEBI:18420"/>
    </reaction>
</comment>
<keyword evidence="6" id="KW-0723">Serine/threonine-protein kinase</keyword>
<dbReference type="PANTHER" id="PTHR13800:SF15">
    <property type="entry name" value="TRANSIENT RECEPTOR POTENTIAL CATION CHANNEL SUBFAMILY M MEMBER 6"/>
    <property type="match status" value="1"/>
</dbReference>
<dbReference type="Pfam" id="PF00520">
    <property type="entry name" value="Ion_trans"/>
    <property type="match status" value="1"/>
</dbReference>
<comment type="subcellular location">
    <subcellularLocation>
        <location evidence="2">Cell membrane</location>
        <topology evidence="2">Multi-pass membrane protein</topology>
    </subcellularLocation>
    <subcellularLocation>
        <location evidence="1">Nucleus</location>
    </subcellularLocation>
</comment>
<evidence type="ECO:0000256" key="19">
    <source>
        <dbReference type="ARBA" id="ARBA00023242"/>
    </source>
</evidence>
<dbReference type="GO" id="GO:0051262">
    <property type="term" value="P:protein tetramerization"/>
    <property type="evidence" value="ECO:0007669"/>
    <property type="project" value="InterPro"/>
</dbReference>
<dbReference type="InterPro" id="IPR037162">
    <property type="entry name" value="TRPM_tetra_sf"/>
</dbReference>
<feature type="transmembrane region" description="Helical" evidence="27">
    <location>
        <begin position="940"/>
        <end position="961"/>
    </location>
</feature>
<evidence type="ECO:0000256" key="21">
    <source>
        <dbReference type="ARBA" id="ARBA00025760"/>
    </source>
</evidence>
<evidence type="ECO:0000256" key="2">
    <source>
        <dbReference type="ARBA" id="ARBA00004651"/>
    </source>
</evidence>
<keyword evidence="15" id="KW-0106">Calcium</keyword>
<evidence type="ECO:0000256" key="14">
    <source>
        <dbReference type="ARBA" id="ARBA00022833"/>
    </source>
</evidence>
<evidence type="ECO:0000256" key="7">
    <source>
        <dbReference type="ARBA" id="ARBA00022553"/>
    </source>
</evidence>
<dbReference type="InterPro" id="IPR005821">
    <property type="entry name" value="Ion_trans_dom"/>
</dbReference>
<protein>
    <recommendedName>
        <fullName evidence="3">non-specific serine/threonine protein kinase</fullName>
        <ecNumber evidence="3">2.7.11.1</ecNumber>
    </recommendedName>
</protein>
<dbReference type="Gene3D" id="3.30.420.10">
    <property type="entry name" value="Ribonuclease H-like superfamily/Ribonuclease H"/>
    <property type="match status" value="1"/>
</dbReference>
<keyword evidence="9" id="KW-0107">Calcium channel</keyword>
<comment type="catalytic activity">
    <reaction evidence="26">
        <text>L-seryl-[protein] + ATP = O-phospho-L-seryl-[protein] + ADP + H(+)</text>
        <dbReference type="Rhea" id="RHEA:17989"/>
        <dbReference type="Rhea" id="RHEA-COMP:9863"/>
        <dbReference type="Rhea" id="RHEA-COMP:11604"/>
        <dbReference type="ChEBI" id="CHEBI:15378"/>
        <dbReference type="ChEBI" id="CHEBI:29999"/>
        <dbReference type="ChEBI" id="CHEBI:30616"/>
        <dbReference type="ChEBI" id="CHEBI:83421"/>
        <dbReference type="ChEBI" id="CHEBI:456216"/>
        <dbReference type="EC" id="2.7.11.1"/>
    </reaction>
</comment>
<evidence type="ECO:0000256" key="11">
    <source>
        <dbReference type="ARBA" id="ARBA00022692"/>
    </source>
</evidence>
<dbReference type="GO" id="GO:0005634">
    <property type="term" value="C:nucleus"/>
    <property type="evidence" value="ECO:0007669"/>
    <property type="project" value="UniProtKB-SubCell"/>
</dbReference>
<keyword evidence="16 27" id="KW-1133">Transmembrane helix</keyword>
<evidence type="ECO:0000256" key="25">
    <source>
        <dbReference type="ARBA" id="ARBA00047899"/>
    </source>
</evidence>
<evidence type="ECO:0000256" key="8">
    <source>
        <dbReference type="ARBA" id="ARBA00022568"/>
    </source>
</evidence>
<evidence type="ECO:0000256" key="16">
    <source>
        <dbReference type="ARBA" id="ARBA00022989"/>
    </source>
</evidence>
<reference evidence="29" key="2">
    <citation type="submission" date="2025-08" db="UniProtKB">
        <authorList>
            <consortium name="Ensembl"/>
        </authorList>
    </citation>
    <scope>IDENTIFICATION</scope>
</reference>
<dbReference type="Pfam" id="PF02816">
    <property type="entry name" value="Alpha_kinase"/>
    <property type="match status" value="1"/>
</dbReference>
<evidence type="ECO:0000256" key="27">
    <source>
        <dbReference type="SAM" id="Phobius"/>
    </source>
</evidence>
<evidence type="ECO:0000256" key="13">
    <source>
        <dbReference type="ARBA" id="ARBA00022777"/>
    </source>
</evidence>
<dbReference type="GeneTree" id="ENSGT00940000158164"/>
<dbReference type="InterPro" id="IPR036397">
    <property type="entry name" value="RNaseH_sf"/>
</dbReference>
<comment type="catalytic activity">
    <reaction evidence="25">
        <text>L-threonyl-[protein] + ATP = O-phospho-L-threonyl-[protein] + ADP + H(+)</text>
        <dbReference type="Rhea" id="RHEA:46608"/>
        <dbReference type="Rhea" id="RHEA-COMP:11060"/>
        <dbReference type="Rhea" id="RHEA-COMP:11605"/>
        <dbReference type="ChEBI" id="CHEBI:15378"/>
        <dbReference type="ChEBI" id="CHEBI:30013"/>
        <dbReference type="ChEBI" id="CHEBI:30616"/>
        <dbReference type="ChEBI" id="CHEBI:61977"/>
        <dbReference type="ChEBI" id="CHEBI:456216"/>
        <dbReference type="EC" id="2.7.11.1"/>
    </reaction>
</comment>
<dbReference type="GO" id="GO:0003677">
    <property type="term" value="F:DNA binding"/>
    <property type="evidence" value="ECO:0007669"/>
    <property type="project" value="InterPro"/>
</dbReference>
<evidence type="ECO:0000256" key="26">
    <source>
        <dbReference type="ARBA" id="ARBA00048679"/>
    </source>
</evidence>
<keyword evidence="20" id="KW-0407">Ion channel</keyword>
<evidence type="ECO:0000313" key="30">
    <source>
        <dbReference type="Proteomes" id="UP000314982"/>
    </source>
</evidence>
<dbReference type="SMART" id="SM00811">
    <property type="entry name" value="Alpha_kinase"/>
    <property type="match status" value="1"/>
</dbReference>
<evidence type="ECO:0000256" key="17">
    <source>
        <dbReference type="ARBA" id="ARBA00023065"/>
    </source>
</evidence>
<evidence type="ECO:0000256" key="12">
    <source>
        <dbReference type="ARBA" id="ARBA00022723"/>
    </source>
</evidence>
<keyword evidence="7" id="KW-0597">Phosphoprotein</keyword>
<name>A0A4W5KV79_9TELE</name>
<keyword evidence="8" id="KW-0109">Calcium transport</keyword>
<evidence type="ECO:0000256" key="1">
    <source>
        <dbReference type="ARBA" id="ARBA00004123"/>
    </source>
</evidence>
<accession>A0A4W5KV79</accession>
<keyword evidence="18 27" id="KW-0472">Membrane</keyword>
<dbReference type="EC" id="2.7.11.1" evidence="3"/>
<keyword evidence="12" id="KW-0479">Metal-binding</keyword>
<dbReference type="InterPro" id="IPR011009">
    <property type="entry name" value="Kinase-like_dom_sf"/>
</dbReference>
<dbReference type="PANTHER" id="PTHR13800">
    <property type="entry name" value="TRANSIENT RECEPTOR POTENTIAL CATION CHANNEL, SUBFAMILY M, MEMBER 6"/>
    <property type="match status" value="1"/>
</dbReference>
<dbReference type="InterPro" id="IPR057366">
    <property type="entry name" value="TRPM-like"/>
</dbReference>
<dbReference type="Proteomes" id="UP000314982">
    <property type="component" value="Unassembled WGS sequence"/>
</dbReference>
<evidence type="ECO:0000256" key="6">
    <source>
        <dbReference type="ARBA" id="ARBA00022527"/>
    </source>
</evidence>
<evidence type="ECO:0000259" key="28">
    <source>
        <dbReference type="PROSITE" id="PS51158"/>
    </source>
</evidence>
<dbReference type="InterPro" id="IPR004166">
    <property type="entry name" value="a-kinase_dom"/>
</dbReference>
<proteinExistence type="inferred from homology"/>
<evidence type="ECO:0000256" key="10">
    <source>
        <dbReference type="ARBA" id="ARBA00022679"/>
    </source>
</evidence>
<evidence type="ECO:0000256" key="20">
    <source>
        <dbReference type="ARBA" id="ARBA00023303"/>
    </source>
</evidence>
<dbReference type="Pfam" id="PF01498">
    <property type="entry name" value="HTH_Tnp_Tc3_2"/>
    <property type="match status" value="1"/>
</dbReference>
<evidence type="ECO:0000256" key="3">
    <source>
        <dbReference type="ARBA" id="ARBA00012513"/>
    </source>
</evidence>
<comment type="catalytic activity">
    <reaction evidence="24">
        <text>Ca(2+)(in) = Ca(2+)(out)</text>
        <dbReference type="Rhea" id="RHEA:29671"/>
        <dbReference type="ChEBI" id="CHEBI:29108"/>
    </reaction>
</comment>
<evidence type="ECO:0000256" key="9">
    <source>
        <dbReference type="ARBA" id="ARBA00022673"/>
    </source>
</evidence>
<keyword evidence="11 27" id="KW-0812">Transmembrane</keyword>
<feature type="transmembrane region" description="Helical" evidence="27">
    <location>
        <begin position="869"/>
        <end position="887"/>
    </location>
</feature>
<dbReference type="Gene3D" id="1.20.5.1010">
    <property type="entry name" value="TRPM, tetramerisation domain"/>
    <property type="match status" value="1"/>
</dbReference>
<feature type="transmembrane region" description="Helical" evidence="27">
    <location>
        <begin position="802"/>
        <end position="821"/>
    </location>
</feature>
<dbReference type="GO" id="GO:0016324">
    <property type="term" value="C:apical plasma membrane"/>
    <property type="evidence" value="ECO:0007669"/>
    <property type="project" value="TreeGrafter"/>
</dbReference>
<reference evidence="30" key="1">
    <citation type="submission" date="2018-06" db="EMBL/GenBank/DDBJ databases">
        <title>Genome assembly of Danube salmon.</title>
        <authorList>
            <person name="Macqueen D.J."/>
            <person name="Gundappa M.K."/>
        </authorList>
    </citation>
    <scope>NUCLEOTIDE SEQUENCE [LARGE SCALE GENOMIC DNA]</scope>
</reference>
<feature type="domain" description="Alpha-type protein kinase" evidence="28">
    <location>
        <begin position="1408"/>
        <end position="1640"/>
    </location>
</feature>
<dbReference type="InterPro" id="IPR041491">
    <property type="entry name" value="TRPM_SLOG"/>
</dbReference>
<dbReference type="InterPro" id="IPR032415">
    <property type="entry name" value="TRPM_tetra"/>
</dbReference>
<dbReference type="Pfam" id="PF16519">
    <property type="entry name" value="TRPM_tetra"/>
    <property type="match status" value="1"/>
</dbReference>
<dbReference type="GO" id="GO:0004674">
    <property type="term" value="F:protein serine/threonine kinase activity"/>
    <property type="evidence" value="ECO:0007669"/>
    <property type="project" value="UniProtKB-KW"/>
</dbReference>
<keyword evidence="4" id="KW-0813">Transport</keyword>
<evidence type="ECO:0000313" key="29">
    <source>
        <dbReference type="Ensembl" id="ENSHHUP00000021273.1"/>
    </source>
</evidence>
<evidence type="ECO:0000256" key="15">
    <source>
        <dbReference type="ARBA" id="ARBA00022837"/>
    </source>
</evidence>
<keyword evidence="17" id="KW-0406">Ion transport</keyword>
<comment type="similarity">
    <text evidence="21">In the C-terminal section; belongs to the protein kinase superfamily. Alpha-type protein kinase family. ALPK subfamily.</text>
</comment>
<dbReference type="GO" id="GO:0006313">
    <property type="term" value="P:DNA transposition"/>
    <property type="evidence" value="ECO:0007669"/>
    <property type="project" value="InterPro"/>
</dbReference>
<dbReference type="Gene3D" id="3.20.200.10">
    <property type="entry name" value="MHCK/EF2 kinase"/>
    <property type="match status" value="1"/>
</dbReference>
<keyword evidence="14" id="KW-0862">Zinc</keyword>
<evidence type="ECO:0000256" key="22">
    <source>
        <dbReference type="ARBA" id="ARBA00034269"/>
    </source>
</evidence>
<feature type="transmembrane region" description="Helical" evidence="27">
    <location>
        <begin position="899"/>
        <end position="919"/>
    </location>
</feature>
<dbReference type="InterPro" id="IPR002492">
    <property type="entry name" value="Transposase_Tc1-like"/>
</dbReference>